<dbReference type="EC" id="2.7.8.-" evidence="12"/>
<evidence type="ECO:0000256" key="8">
    <source>
        <dbReference type="ARBA" id="ARBA00023098"/>
    </source>
</evidence>
<name>A0A1P8UKT5_9GAMM</name>
<keyword evidence="9 13" id="KW-0472">Membrane</keyword>
<proteinExistence type="predicted"/>
<evidence type="ECO:0000256" key="12">
    <source>
        <dbReference type="NCBIfam" id="TIGR04265"/>
    </source>
</evidence>
<feature type="domain" description="PLD phosphodiesterase" evidence="14">
    <location>
        <begin position="386"/>
        <end position="413"/>
    </location>
</feature>
<dbReference type="InterPro" id="IPR027379">
    <property type="entry name" value="CLS_N"/>
</dbReference>
<keyword evidence="10" id="KW-0594">Phospholipid biosynthesis</keyword>
<dbReference type="Pfam" id="PF13091">
    <property type="entry name" value="PLDc_2"/>
    <property type="match status" value="2"/>
</dbReference>
<accession>A0A1P8UKT5</accession>
<dbReference type="PANTHER" id="PTHR21248">
    <property type="entry name" value="CARDIOLIPIN SYNTHASE"/>
    <property type="match status" value="1"/>
</dbReference>
<evidence type="ECO:0000256" key="11">
    <source>
        <dbReference type="ARBA" id="ARBA00023264"/>
    </source>
</evidence>
<evidence type="ECO:0000256" key="9">
    <source>
        <dbReference type="ARBA" id="ARBA00023136"/>
    </source>
</evidence>
<dbReference type="InterPro" id="IPR025202">
    <property type="entry name" value="PLD-like_dom"/>
</dbReference>
<keyword evidence="16" id="KW-1185">Reference proteome</keyword>
<dbReference type="SUPFAM" id="SSF56024">
    <property type="entry name" value="Phospholipase D/nuclease"/>
    <property type="match status" value="2"/>
</dbReference>
<keyword evidence="2" id="KW-1003">Cell membrane</keyword>
<evidence type="ECO:0000313" key="15">
    <source>
        <dbReference type="EMBL" id="APZ44450.1"/>
    </source>
</evidence>
<dbReference type="AlphaFoldDB" id="A0A1P8UKT5"/>
<dbReference type="InterPro" id="IPR001736">
    <property type="entry name" value="PLipase_D/transphosphatidylase"/>
</dbReference>
<dbReference type="EMBL" id="CP019434">
    <property type="protein sequence ID" value="APZ44450.1"/>
    <property type="molecule type" value="Genomic_DNA"/>
</dbReference>
<dbReference type="GO" id="GO:0005886">
    <property type="term" value="C:plasma membrane"/>
    <property type="evidence" value="ECO:0007669"/>
    <property type="project" value="UniProtKB-SubCell"/>
</dbReference>
<dbReference type="SMART" id="SM00155">
    <property type="entry name" value="PLDc"/>
    <property type="match status" value="2"/>
</dbReference>
<evidence type="ECO:0000313" key="16">
    <source>
        <dbReference type="Proteomes" id="UP000243807"/>
    </source>
</evidence>
<dbReference type="STRING" id="1765967.BW247_00440"/>
<evidence type="ECO:0000256" key="3">
    <source>
        <dbReference type="ARBA" id="ARBA00022516"/>
    </source>
</evidence>
<keyword evidence="4" id="KW-0808">Transferase</keyword>
<dbReference type="Gene3D" id="3.30.870.10">
    <property type="entry name" value="Endonuclease Chain A"/>
    <property type="match status" value="2"/>
</dbReference>
<keyword evidence="8" id="KW-0443">Lipid metabolism</keyword>
<feature type="domain" description="PLD phosphodiesterase" evidence="14">
    <location>
        <begin position="210"/>
        <end position="237"/>
    </location>
</feature>
<evidence type="ECO:0000256" key="10">
    <source>
        <dbReference type="ARBA" id="ARBA00023209"/>
    </source>
</evidence>
<dbReference type="CDD" id="cd09152">
    <property type="entry name" value="PLDc_EcCLS_like_1"/>
    <property type="match status" value="1"/>
</dbReference>
<dbReference type="Proteomes" id="UP000243807">
    <property type="component" value="Chromosome"/>
</dbReference>
<evidence type="ECO:0000256" key="4">
    <source>
        <dbReference type="ARBA" id="ARBA00022679"/>
    </source>
</evidence>
<keyword evidence="11" id="KW-1208">Phospholipid metabolism</keyword>
<evidence type="ECO:0000256" key="1">
    <source>
        <dbReference type="ARBA" id="ARBA00004651"/>
    </source>
</evidence>
<keyword evidence="3" id="KW-0444">Lipid biosynthesis</keyword>
<reference evidence="15 16" key="1">
    <citation type="submission" date="2017-01" db="EMBL/GenBank/DDBJ databases">
        <title>Draft sequence of Acidihalobacter ferrooxidans strain DSM 14175 (strain V8).</title>
        <authorList>
            <person name="Khaleque H.N."/>
            <person name="Ramsay J.P."/>
            <person name="Murphy R.J.T."/>
            <person name="Kaksonen A.H."/>
            <person name="Boxall N.J."/>
            <person name="Watkin E.L.J."/>
        </authorList>
    </citation>
    <scope>NUCLEOTIDE SEQUENCE [LARGE SCALE GENOMIC DNA]</scope>
    <source>
        <strain evidence="15 16">V8</strain>
    </source>
</reference>
<evidence type="ECO:0000256" key="2">
    <source>
        <dbReference type="ARBA" id="ARBA00022475"/>
    </source>
</evidence>
<protein>
    <recommendedName>
        <fullName evidence="12">Cardiolipin synthase</fullName>
        <ecNumber evidence="12">2.7.8.-</ecNumber>
    </recommendedName>
</protein>
<dbReference type="InterPro" id="IPR022924">
    <property type="entry name" value="Cardiolipin_synthase"/>
</dbReference>
<evidence type="ECO:0000256" key="6">
    <source>
        <dbReference type="ARBA" id="ARBA00022737"/>
    </source>
</evidence>
<dbReference type="PANTHER" id="PTHR21248:SF22">
    <property type="entry name" value="PHOSPHOLIPASE D"/>
    <property type="match status" value="1"/>
</dbReference>
<keyword evidence="6" id="KW-0677">Repeat</keyword>
<evidence type="ECO:0000256" key="7">
    <source>
        <dbReference type="ARBA" id="ARBA00022989"/>
    </source>
</evidence>
<evidence type="ECO:0000256" key="13">
    <source>
        <dbReference type="SAM" id="Phobius"/>
    </source>
</evidence>
<dbReference type="GO" id="GO:0032049">
    <property type="term" value="P:cardiolipin biosynthetic process"/>
    <property type="evidence" value="ECO:0007669"/>
    <property type="project" value="UniProtKB-UniRule"/>
</dbReference>
<dbReference type="KEGG" id="afy:BW247_00440"/>
<gene>
    <name evidence="15" type="ORF">BW247_00440</name>
</gene>
<organism evidence="15 16">
    <name type="scientific">Acidihalobacter ferrooxydans</name>
    <dbReference type="NCBI Taxonomy" id="1765967"/>
    <lineage>
        <taxon>Bacteria</taxon>
        <taxon>Pseudomonadati</taxon>
        <taxon>Pseudomonadota</taxon>
        <taxon>Gammaproteobacteria</taxon>
        <taxon>Chromatiales</taxon>
        <taxon>Ectothiorhodospiraceae</taxon>
        <taxon>Acidihalobacter</taxon>
    </lineage>
</organism>
<keyword evidence="5 13" id="KW-0812">Transmembrane</keyword>
<dbReference type="NCBIfam" id="TIGR04265">
    <property type="entry name" value="bac_cardiolipin"/>
    <property type="match status" value="1"/>
</dbReference>
<sequence length="473" mass="52063">MPSLVVSFELLIRLAIVVRILLRRQGTPSSRLSWIVVVLLVPIAGPVLYFMFGEVRLGRGRVRRHKRLRRWQTELLEAPHADNAAELPVDHRPIAKLAESVGGTPARHGNALTLLSDSARMIDALVADIDAAEQHCHLTTYIYLDDSSGQAVAEALERATSRGVICRVLVDAVGSKHFLGSALRTQLEAAGVQVRAALPVNPLRALFARLDVRNHRKLAIIDGRVAYTGSQNIADAAFAPKASYAPWVDATIRVRGPVVWDLQRLFIEDWYLDANEWLGEVLSVQPAPRPDGVDVQVIGTGPMSYNYAMRQVQQAALHLGREEVVITSPYLVPDEGTAAAIHAAARCGTRVCLVVPARNDSKLVAAASRGFYSDFLDSGVHIREYLNGLLHAKTLSVDGRLSILGSANLDRRSFELNFELSLIVYDEDFTRELRALQARYMAASSTIIATQWQTLAWPKRLYFNAAGLFGGLL</sequence>
<dbReference type="PROSITE" id="PS50035">
    <property type="entry name" value="PLD"/>
    <property type="match status" value="2"/>
</dbReference>
<feature type="transmembrane region" description="Helical" evidence="13">
    <location>
        <begin position="6"/>
        <end position="22"/>
    </location>
</feature>
<comment type="subcellular location">
    <subcellularLocation>
        <location evidence="1">Cell membrane</location>
        <topology evidence="1">Multi-pass membrane protein</topology>
    </subcellularLocation>
</comment>
<evidence type="ECO:0000259" key="14">
    <source>
        <dbReference type="PROSITE" id="PS50035"/>
    </source>
</evidence>
<dbReference type="Pfam" id="PF13396">
    <property type="entry name" value="PLDc_N"/>
    <property type="match status" value="1"/>
</dbReference>
<dbReference type="GO" id="GO:0008808">
    <property type="term" value="F:cardiolipin synthase activity"/>
    <property type="evidence" value="ECO:0007669"/>
    <property type="project" value="UniProtKB-UniRule"/>
</dbReference>
<feature type="transmembrane region" description="Helical" evidence="13">
    <location>
        <begin position="34"/>
        <end position="52"/>
    </location>
</feature>
<keyword evidence="7 13" id="KW-1133">Transmembrane helix</keyword>
<evidence type="ECO:0000256" key="5">
    <source>
        <dbReference type="ARBA" id="ARBA00022692"/>
    </source>
</evidence>